<gene>
    <name evidence="2" type="ORF">FC81_GL001993</name>
</gene>
<dbReference type="STRING" id="1423731.FC81_GL001993"/>
<keyword evidence="1" id="KW-1133">Transmembrane helix</keyword>
<feature type="transmembrane region" description="Helical" evidence="1">
    <location>
        <begin position="78"/>
        <end position="97"/>
    </location>
</feature>
<evidence type="ECO:0000313" key="2">
    <source>
        <dbReference type="EMBL" id="KRL00464.1"/>
    </source>
</evidence>
<proteinExistence type="predicted"/>
<dbReference type="OrthoDB" id="1682804at2"/>
<reference evidence="2 3" key="1">
    <citation type="journal article" date="2015" name="Genome Announc.">
        <title>Expanding the biotechnology potential of lactobacilli through comparative genomics of 213 strains and associated genera.</title>
        <authorList>
            <person name="Sun Z."/>
            <person name="Harris H.M."/>
            <person name="McCann A."/>
            <person name="Guo C."/>
            <person name="Argimon S."/>
            <person name="Zhang W."/>
            <person name="Yang X."/>
            <person name="Jeffery I.B."/>
            <person name="Cooney J.C."/>
            <person name="Kagawa T.F."/>
            <person name="Liu W."/>
            <person name="Song Y."/>
            <person name="Salvetti E."/>
            <person name="Wrobel A."/>
            <person name="Rasinkangas P."/>
            <person name="Parkhill J."/>
            <person name="Rea M.C."/>
            <person name="O'Sullivan O."/>
            <person name="Ritari J."/>
            <person name="Douillard F.P."/>
            <person name="Paul Ross R."/>
            <person name="Yang R."/>
            <person name="Briner A.E."/>
            <person name="Felis G.E."/>
            <person name="de Vos W.M."/>
            <person name="Barrangou R."/>
            <person name="Klaenhammer T.R."/>
            <person name="Caufield P.W."/>
            <person name="Cui Y."/>
            <person name="Zhang H."/>
            <person name="O'Toole P.W."/>
        </authorList>
    </citation>
    <scope>NUCLEOTIDE SEQUENCE [LARGE SCALE GENOMIC DNA]</scope>
    <source>
        <strain evidence="2 3">DSM 19910</strain>
    </source>
</reference>
<evidence type="ECO:0008006" key="4">
    <source>
        <dbReference type="Google" id="ProtNLM"/>
    </source>
</evidence>
<dbReference type="Pfam" id="PF07843">
    <property type="entry name" value="DUF1634"/>
    <property type="match status" value="1"/>
</dbReference>
<keyword evidence="3" id="KW-1185">Reference proteome</keyword>
<dbReference type="InterPro" id="IPR012861">
    <property type="entry name" value="DUF1634"/>
</dbReference>
<keyword evidence="1" id="KW-0472">Membrane</keyword>
<feature type="transmembrane region" description="Helical" evidence="1">
    <location>
        <begin position="103"/>
        <end position="122"/>
    </location>
</feature>
<sequence length="124" mass="13763">MNNEDKETAAEMQQIEIIIGKIMRGGVFLATCFMVVGLLLLLITSNTGYPGTTFPTTIAEIIAGLAAFKAFAFMMTGIFFLILTPFLRVVISVYAFYKEKDALYVYITLTVLIILIISFLIGHH</sequence>
<name>A0A0R1LY26_9LACO</name>
<accession>A0A0R1LY26</accession>
<protein>
    <recommendedName>
        <fullName evidence="4">Integral membrane protein</fullName>
    </recommendedName>
</protein>
<organism evidence="2 3">
    <name type="scientific">Liquorilactobacillus capillatus DSM 19910</name>
    <dbReference type="NCBI Taxonomy" id="1423731"/>
    <lineage>
        <taxon>Bacteria</taxon>
        <taxon>Bacillati</taxon>
        <taxon>Bacillota</taxon>
        <taxon>Bacilli</taxon>
        <taxon>Lactobacillales</taxon>
        <taxon>Lactobacillaceae</taxon>
        <taxon>Liquorilactobacillus</taxon>
    </lineage>
</organism>
<evidence type="ECO:0000313" key="3">
    <source>
        <dbReference type="Proteomes" id="UP000051621"/>
    </source>
</evidence>
<dbReference type="EMBL" id="AZEF01000042">
    <property type="protein sequence ID" value="KRL00464.1"/>
    <property type="molecule type" value="Genomic_DNA"/>
</dbReference>
<comment type="caution">
    <text evidence="2">The sequence shown here is derived from an EMBL/GenBank/DDBJ whole genome shotgun (WGS) entry which is preliminary data.</text>
</comment>
<dbReference type="RefSeq" id="WP_057745949.1">
    <property type="nucleotide sequence ID" value="NZ_AZEF01000042.1"/>
</dbReference>
<dbReference type="Proteomes" id="UP000051621">
    <property type="component" value="Unassembled WGS sequence"/>
</dbReference>
<evidence type="ECO:0000256" key="1">
    <source>
        <dbReference type="SAM" id="Phobius"/>
    </source>
</evidence>
<feature type="transmembrane region" description="Helical" evidence="1">
    <location>
        <begin position="22"/>
        <end position="43"/>
    </location>
</feature>
<keyword evidence="1" id="KW-0812">Transmembrane</keyword>
<dbReference type="PATRIC" id="fig|1423731.3.peg.2049"/>
<dbReference type="AlphaFoldDB" id="A0A0R1LY26"/>